<comment type="caution">
    <text evidence="2">The sequence shown here is derived from an EMBL/GenBank/DDBJ whole genome shotgun (WGS) entry which is preliminary data.</text>
</comment>
<protein>
    <recommendedName>
        <fullName evidence="4">DUF1573 domain-containing protein</fullName>
    </recommendedName>
</protein>
<evidence type="ECO:0000313" key="3">
    <source>
        <dbReference type="Proteomes" id="UP000228700"/>
    </source>
</evidence>
<organism evidence="2 3">
    <name type="scientific">Candidatus Taylorbacteria bacterium CG10_big_fil_rev_8_21_14_0_10_41_48</name>
    <dbReference type="NCBI Taxonomy" id="1975024"/>
    <lineage>
        <taxon>Bacteria</taxon>
        <taxon>Candidatus Tayloriibacteriota</taxon>
    </lineage>
</organism>
<dbReference type="InterPro" id="IPR013783">
    <property type="entry name" value="Ig-like_fold"/>
</dbReference>
<dbReference type="InterPro" id="IPR011467">
    <property type="entry name" value="DUF1573"/>
</dbReference>
<dbReference type="AlphaFoldDB" id="A0A2M8LBF7"/>
<evidence type="ECO:0000256" key="1">
    <source>
        <dbReference type="SAM" id="Phobius"/>
    </source>
</evidence>
<keyword evidence="1" id="KW-1133">Transmembrane helix</keyword>
<dbReference type="Gene3D" id="2.60.40.10">
    <property type="entry name" value="Immunoglobulins"/>
    <property type="match status" value="1"/>
</dbReference>
<keyword evidence="1" id="KW-0472">Membrane</keyword>
<name>A0A2M8LBF7_9BACT</name>
<dbReference type="Proteomes" id="UP000228700">
    <property type="component" value="Unassembled WGS sequence"/>
</dbReference>
<gene>
    <name evidence="2" type="ORF">COV01_03830</name>
</gene>
<feature type="transmembrane region" description="Helical" evidence="1">
    <location>
        <begin position="6"/>
        <end position="23"/>
    </location>
</feature>
<accession>A0A2M8LBF7</accession>
<evidence type="ECO:0008006" key="4">
    <source>
        <dbReference type="Google" id="ProtNLM"/>
    </source>
</evidence>
<evidence type="ECO:0000313" key="2">
    <source>
        <dbReference type="EMBL" id="PJE73938.1"/>
    </source>
</evidence>
<proteinExistence type="predicted"/>
<sequence>MNKSTFIGIIVGILGLIAFIAMVSPSSGTHDELIPSVLSAEIDSYDFGPVPIDGGLVRHSYILKNSTSEPVVISKMYTSCMCTEASIHIGDETFGPYGMPGHGFMPSIDRVLEPNTETSVDVVFDPAAHGPAGIGPIGRVVVVEDETGGRVEFRFNAVVTP</sequence>
<dbReference type="EMBL" id="PFEQ01000014">
    <property type="protein sequence ID" value="PJE73938.1"/>
    <property type="molecule type" value="Genomic_DNA"/>
</dbReference>
<keyword evidence="1" id="KW-0812">Transmembrane</keyword>
<dbReference type="Pfam" id="PF07610">
    <property type="entry name" value="DUF1573"/>
    <property type="match status" value="1"/>
</dbReference>
<reference evidence="3" key="1">
    <citation type="submission" date="2017-09" db="EMBL/GenBank/DDBJ databases">
        <title>Depth-based differentiation of microbial function through sediment-hosted aquifers and enrichment of novel symbionts in the deep terrestrial subsurface.</title>
        <authorList>
            <person name="Probst A.J."/>
            <person name="Ladd B."/>
            <person name="Jarett J.K."/>
            <person name="Geller-Mcgrath D.E."/>
            <person name="Sieber C.M.K."/>
            <person name="Emerson J.B."/>
            <person name="Anantharaman K."/>
            <person name="Thomas B.C."/>
            <person name="Malmstrom R."/>
            <person name="Stieglmeier M."/>
            <person name="Klingl A."/>
            <person name="Woyke T."/>
            <person name="Ryan C.M."/>
            <person name="Banfield J.F."/>
        </authorList>
    </citation>
    <scope>NUCLEOTIDE SEQUENCE [LARGE SCALE GENOMIC DNA]</scope>
</reference>